<dbReference type="EMBL" id="BAMV01000011">
    <property type="protein sequence ID" value="GAN60365.1"/>
    <property type="molecule type" value="Genomic_DNA"/>
</dbReference>
<accession>A0A6N3SNN8</accession>
<reference evidence="3 5" key="2">
    <citation type="submission" date="2019-07" db="EMBL/GenBank/DDBJ databases">
        <title>Whole genome shotgun sequence of Acetobacter cibinongensis NBRC 16605.</title>
        <authorList>
            <person name="Hosoyama A."/>
            <person name="Uohara A."/>
            <person name="Ohji S."/>
            <person name="Ichikawa N."/>
        </authorList>
    </citation>
    <scope>NUCLEOTIDE SEQUENCE [LARGE SCALE GENOMIC DNA]</scope>
    <source>
        <strain evidence="3 5">NBRC 16605</strain>
    </source>
</reference>
<dbReference type="NCBIfam" id="NF005460">
    <property type="entry name" value="PRK07056.1"/>
    <property type="match status" value="1"/>
</dbReference>
<feature type="domain" description="Amidase" evidence="1">
    <location>
        <begin position="25"/>
        <end position="440"/>
    </location>
</feature>
<dbReference type="EMBL" id="BJVU01000002">
    <property type="protein sequence ID" value="GEL58069.1"/>
    <property type="molecule type" value="Genomic_DNA"/>
</dbReference>
<dbReference type="Proteomes" id="UP000032671">
    <property type="component" value="Unassembled WGS sequence"/>
</dbReference>
<evidence type="ECO:0000313" key="2">
    <source>
        <dbReference type="EMBL" id="GAN60365.1"/>
    </source>
</evidence>
<protein>
    <submittedName>
        <fullName evidence="2">Amidase</fullName>
    </submittedName>
</protein>
<dbReference type="GO" id="GO:0003824">
    <property type="term" value="F:catalytic activity"/>
    <property type="evidence" value="ECO:0007669"/>
    <property type="project" value="InterPro"/>
</dbReference>
<dbReference type="Gene3D" id="3.90.1300.10">
    <property type="entry name" value="Amidase signature (AS) domain"/>
    <property type="match status" value="1"/>
</dbReference>
<dbReference type="RefSeq" id="WP_048838420.1">
    <property type="nucleotide sequence ID" value="NZ_BAMV01000011.1"/>
</dbReference>
<organism evidence="2 4">
    <name type="scientific">Acetobacter cibinongensis</name>
    <dbReference type="NCBI Taxonomy" id="146475"/>
    <lineage>
        <taxon>Bacteria</taxon>
        <taxon>Pseudomonadati</taxon>
        <taxon>Pseudomonadota</taxon>
        <taxon>Alphaproteobacteria</taxon>
        <taxon>Acetobacterales</taxon>
        <taxon>Acetobacteraceae</taxon>
        <taxon>Acetobacter</taxon>
    </lineage>
</organism>
<reference evidence="2 4" key="1">
    <citation type="submission" date="2012-11" db="EMBL/GenBank/DDBJ databases">
        <title>Whole genome sequence of Acetobacter cibinongensis 4H-1.</title>
        <authorList>
            <person name="Azuma Y."/>
            <person name="Higashiura N."/>
            <person name="Hirakawa H."/>
            <person name="Matsushita K."/>
        </authorList>
    </citation>
    <scope>NUCLEOTIDE SEQUENCE [LARGE SCALE GENOMIC DNA]</scope>
    <source>
        <strain evidence="2 4">4H-1</strain>
    </source>
</reference>
<dbReference type="InterPro" id="IPR000120">
    <property type="entry name" value="Amidase"/>
</dbReference>
<proteinExistence type="predicted"/>
<dbReference type="STRING" id="1231339.Abci_011_095"/>
<keyword evidence="5" id="KW-1185">Reference proteome</keyword>
<dbReference type="Proteomes" id="UP000321891">
    <property type="component" value="Unassembled WGS sequence"/>
</dbReference>
<name>A0A0D6N3U7_9PROT</name>
<dbReference type="InterPro" id="IPR023631">
    <property type="entry name" value="Amidase_dom"/>
</dbReference>
<accession>A0A0D6N3U7</accession>
<dbReference type="PANTHER" id="PTHR11895">
    <property type="entry name" value="TRANSAMIDASE"/>
    <property type="match status" value="1"/>
</dbReference>
<gene>
    <name evidence="2" type="ORF">Abci_011_095</name>
    <name evidence="3" type="ORF">ACI01nite_06710</name>
</gene>
<evidence type="ECO:0000313" key="5">
    <source>
        <dbReference type="Proteomes" id="UP000321891"/>
    </source>
</evidence>
<dbReference type="AlphaFoldDB" id="A0A0D6N3U7"/>
<evidence type="ECO:0000259" key="1">
    <source>
        <dbReference type="Pfam" id="PF01425"/>
    </source>
</evidence>
<evidence type="ECO:0000313" key="4">
    <source>
        <dbReference type="Proteomes" id="UP000032671"/>
    </source>
</evidence>
<dbReference type="InterPro" id="IPR036928">
    <property type="entry name" value="AS_sf"/>
</dbReference>
<comment type="caution">
    <text evidence="2">The sequence shown here is derived from an EMBL/GenBank/DDBJ whole genome shotgun (WGS) entry which is preliminary data.</text>
</comment>
<dbReference type="PANTHER" id="PTHR11895:SF176">
    <property type="entry name" value="AMIDASE AMID-RELATED"/>
    <property type="match status" value="1"/>
</dbReference>
<dbReference type="Pfam" id="PF01425">
    <property type="entry name" value="Amidase"/>
    <property type="match status" value="1"/>
</dbReference>
<evidence type="ECO:0000313" key="3">
    <source>
        <dbReference type="EMBL" id="GEL58069.1"/>
    </source>
</evidence>
<dbReference type="SUPFAM" id="SSF75304">
    <property type="entry name" value="Amidase signature (AS) enzymes"/>
    <property type="match status" value="1"/>
</dbReference>
<sequence length="457" mass="48874">MSTPFPPLLDTARALAQGQTNSRTLIEQALARIADPAGEGHNTFIKTHAAAARQQADTIDRHRKAGHPLPLLAGIPMSVKDLFDEAGGRTTAGSRVLADAPLAQQDAPAIAYAKQAGLVSIGRTTMTEFAFSGVGINPHTGTPANPWDRAQRRIPGGSSSGAAISVTDGMAAIGIGSDTGGSCRIPAALTGLVGYKPTARRISTQGTVPLSFTLDSIGNMGRTVACCWATDRALSGNAPLWTECPTADRVTAPRLGVLQTYVLDGMDNTVSATYQATLRRLEQAGAILHDVEFPDLKTLPHINRFGGFPAPESLSWHQDLIAEKAALYDPFVLKRILRGKEQSAVDYIALMQARQNLITHARTLLHEYDALIFPTVPVIAPRIADLTEDTVYTHTNLLLLRNPTITNFLDGCAISLPCHTAGTAPVGLMAMQVQNEDDRLFNTASWLEETLRPVTAH</sequence>